<dbReference type="Proteomes" id="UP001498476">
    <property type="component" value="Unassembled WGS sequence"/>
</dbReference>
<reference evidence="3 4" key="1">
    <citation type="journal article" date="2025" name="Microbiol. Resour. Announc.">
        <title>Draft genome sequences for Neonectria magnoliae and Neonectria punicea, canker pathogens of Liriodendron tulipifera and Acer saccharum in West Virginia.</title>
        <authorList>
            <person name="Petronek H.M."/>
            <person name="Kasson M.T."/>
            <person name="Metheny A.M."/>
            <person name="Stauder C.M."/>
            <person name="Lovett B."/>
            <person name="Lynch S.C."/>
            <person name="Garnas J.R."/>
            <person name="Kasson L.R."/>
            <person name="Stajich J.E."/>
        </authorList>
    </citation>
    <scope>NUCLEOTIDE SEQUENCE [LARGE SCALE GENOMIC DNA]</scope>
    <source>
        <strain evidence="3 4">NRRL 64653</strain>
    </source>
</reference>
<evidence type="ECO:0000259" key="2">
    <source>
        <dbReference type="Pfam" id="PF25053"/>
    </source>
</evidence>
<organism evidence="3 4">
    <name type="scientific">Neonectria punicea</name>
    <dbReference type="NCBI Taxonomy" id="979145"/>
    <lineage>
        <taxon>Eukaryota</taxon>
        <taxon>Fungi</taxon>
        <taxon>Dikarya</taxon>
        <taxon>Ascomycota</taxon>
        <taxon>Pezizomycotina</taxon>
        <taxon>Sordariomycetes</taxon>
        <taxon>Hypocreomycetidae</taxon>
        <taxon>Hypocreales</taxon>
        <taxon>Nectriaceae</taxon>
        <taxon>Neonectria</taxon>
    </lineage>
</organism>
<evidence type="ECO:0000313" key="4">
    <source>
        <dbReference type="Proteomes" id="UP001498476"/>
    </source>
</evidence>
<protein>
    <recommendedName>
        <fullName evidence="2">DUF7791 domain-containing protein</fullName>
    </recommendedName>
</protein>
<evidence type="ECO:0000313" key="3">
    <source>
        <dbReference type="EMBL" id="KAK7425105.1"/>
    </source>
</evidence>
<accession>A0ABR1HW51</accession>
<name>A0ABR1HW51_9HYPO</name>
<feature type="region of interest" description="Disordered" evidence="1">
    <location>
        <begin position="479"/>
        <end position="514"/>
    </location>
</feature>
<comment type="caution">
    <text evidence="3">The sequence shown here is derived from an EMBL/GenBank/DDBJ whole genome shotgun (WGS) entry which is preliminary data.</text>
</comment>
<dbReference type="EMBL" id="JAZAVJ010000001">
    <property type="protein sequence ID" value="KAK7425105.1"/>
    <property type="molecule type" value="Genomic_DNA"/>
</dbReference>
<dbReference type="Pfam" id="PF25053">
    <property type="entry name" value="DUF7791"/>
    <property type="match status" value="1"/>
</dbReference>
<dbReference type="InterPro" id="IPR056693">
    <property type="entry name" value="DUF7791"/>
</dbReference>
<feature type="domain" description="DUF7791" evidence="2">
    <location>
        <begin position="11"/>
        <end position="136"/>
    </location>
</feature>
<proteinExistence type="predicted"/>
<sequence length="514" mass="58479">MTPFFKYILDSVPSFYREKIEQNLQMALEATEPLDSTIYSLHDDDDIKACCALQTGDSDIDMQTMQMRREQIVRRLNGRCRGLLEKNFLGQIDFLHRTVADFLRTREMSDFLCAQAGEEFSASLAILKALFAWIKMAGVKGGEFSLESTSVPGKVDIFQSNFTRGIRKALGYVASVEADASIDKATIDAVLDDMDRFVTSLGYYYDFSFSNQYCIDATPPEEGQLDYLFRELILEKPLLGYFSRKILEDRTLFSVFKETTIFAVLFSFVGGEYKETWPVQSMEKLTCVLQCDYDPNQVISKLSDETIWERFLSEIVGPEIWQNTANLGLRFLNTLKEGLFQPFLEYGADPDIKSSKPGSTAFEAFLLLTYRIPSDQTYRAAYLLVLECFIGYGAKFHYQTETEESEQKIEELGADFGLPNHPKPFFERLEETISNASPPSSDQLRFLEDVCRRILPLAHEAGLPLDSYKRLLANISPSSPRKLTEGRLVSKRRSGEMCDATSVKRGRYGTKESI</sequence>
<keyword evidence="4" id="KW-1185">Reference proteome</keyword>
<evidence type="ECO:0000256" key="1">
    <source>
        <dbReference type="SAM" id="MobiDB-lite"/>
    </source>
</evidence>
<gene>
    <name evidence="3" type="ORF">QQX98_000019</name>
</gene>